<dbReference type="PROSITE" id="PS50048">
    <property type="entry name" value="ZN2_CY6_FUNGAL_2"/>
    <property type="match status" value="1"/>
</dbReference>
<comment type="subcellular location">
    <subcellularLocation>
        <location evidence="1">Nucleus</location>
    </subcellularLocation>
</comment>
<dbReference type="InterPro" id="IPR007219">
    <property type="entry name" value="XnlR_reg_dom"/>
</dbReference>
<evidence type="ECO:0000313" key="10">
    <source>
        <dbReference type="Proteomes" id="UP001153365"/>
    </source>
</evidence>
<dbReference type="InterPro" id="IPR001138">
    <property type="entry name" value="Zn2Cys6_DnaBD"/>
</dbReference>
<keyword evidence="10" id="KW-1185">Reference proteome</keyword>
<keyword evidence="2" id="KW-0479">Metal-binding</keyword>
<dbReference type="PANTHER" id="PTHR47338">
    <property type="entry name" value="ZN(II)2CYS6 TRANSCRIPTION FACTOR (EUROFUNG)-RELATED"/>
    <property type="match status" value="1"/>
</dbReference>
<reference evidence="9" key="1">
    <citation type="submission" date="2022-06" db="EMBL/GenBank/DDBJ databases">
        <authorList>
            <consortium name="SYNGENTA / RWTH Aachen University"/>
        </authorList>
    </citation>
    <scope>NUCLEOTIDE SEQUENCE</scope>
</reference>
<dbReference type="EMBL" id="CALTRL010001271">
    <property type="protein sequence ID" value="CAH7671848.1"/>
    <property type="molecule type" value="Genomic_DNA"/>
</dbReference>
<protein>
    <submittedName>
        <fullName evidence="9">Expressed protein</fullName>
    </submittedName>
</protein>
<dbReference type="GO" id="GO:0000981">
    <property type="term" value="F:DNA-binding transcription factor activity, RNA polymerase II-specific"/>
    <property type="evidence" value="ECO:0007669"/>
    <property type="project" value="InterPro"/>
</dbReference>
<accession>A0AAV0ARE4</accession>
<dbReference type="Pfam" id="PF00172">
    <property type="entry name" value="Zn_clus"/>
    <property type="match status" value="1"/>
</dbReference>
<dbReference type="GO" id="GO:0005634">
    <property type="term" value="C:nucleus"/>
    <property type="evidence" value="ECO:0007669"/>
    <property type="project" value="UniProtKB-SubCell"/>
</dbReference>
<dbReference type="Pfam" id="PF04082">
    <property type="entry name" value="Fungal_trans"/>
    <property type="match status" value="1"/>
</dbReference>
<dbReference type="InterPro" id="IPR050815">
    <property type="entry name" value="TF_fung"/>
</dbReference>
<evidence type="ECO:0000259" key="8">
    <source>
        <dbReference type="PROSITE" id="PS50048"/>
    </source>
</evidence>
<keyword evidence="4" id="KW-0804">Transcription</keyword>
<dbReference type="CDD" id="cd00067">
    <property type="entry name" value="GAL4"/>
    <property type="match status" value="1"/>
</dbReference>
<proteinExistence type="predicted"/>
<dbReference type="GO" id="GO:0008270">
    <property type="term" value="F:zinc ion binding"/>
    <property type="evidence" value="ECO:0007669"/>
    <property type="project" value="InterPro"/>
</dbReference>
<keyword evidence="6" id="KW-0175">Coiled coil</keyword>
<dbReference type="SUPFAM" id="SSF57701">
    <property type="entry name" value="Zn2/Cys6 DNA-binding domain"/>
    <property type="match status" value="1"/>
</dbReference>
<evidence type="ECO:0000256" key="6">
    <source>
        <dbReference type="SAM" id="Coils"/>
    </source>
</evidence>
<dbReference type="InterPro" id="IPR036864">
    <property type="entry name" value="Zn2-C6_fun-type_DNA-bd_sf"/>
</dbReference>
<evidence type="ECO:0000256" key="7">
    <source>
        <dbReference type="SAM" id="MobiDB-lite"/>
    </source>
</evidence>
<evidence type="ECO:0000256" key="2">
    <source>
        <dbReference type="ARBA" id="ARBA00022723"/>
    </source>
</evidence>
<evidence type="ECO:0000256" key="5">
    <source>
        <dbReference type="ARBA" id="ARBA00023242"/>
    </source>
</evidence>
<dbReference type="Proteomes" id="UP001153365">
    <property type="component" value="Unassembled WGS sequence"/>
</dbReference>
<evidence type="ECO:0000256" key="4">
    <source>
        <dbReference type="ARBA" id="ARBA00023163"/>
    </source>
</evidence>
<feature type="compositionally biased region" description="Low complexity" evidence="7">
    <location>
        <begin position="121"/>
        <end position="132"/>
    </location>
</feature>
<dbReference type="AlphaFoldDB" id="A0AAV0ARE4"/>
<evidence type="ECO:0000256" key="3">
    <source>
        <dbReference type="ARBA" id="ARBA00023015"/>
    </source>
</evidence>
<dbReference type="SMART" id="SM00066">
    <property type="entry name" value="GAL4"/>
    <property type="match status" value="1"/>
</dbReference>
<keyword evidence="3" id="KW-0805">Transcription regulation</keyword>
<keyword evidence="5" id="KW-0539">Nucleus</keyword>
<feature type="domain" description="Zn(2)-C6 fungal-type" evidence="8">
    <location>
        <begin position="17"/>
        <end position="51"/>
    </location>
</feature>
<comment type="caution">
    <text evidence="9">The sequence shown here is derived from an EMBL/GenBank/DDBJ whole genome shotgun (WGS) entry which is preliminary data.</text>
</comment>
<name>A0AAV0ARE4_PHAPC</name>
<dbReference type="GO" id="GO:0006351">
    <property type="term" value="P:DNA-templated transcription"/>
    <property type="evidence" value="ECO:0007669"/>
    <property type="project" value="InterPro"/>
</dbReference>
<evidence type="ECO:0000313" key="9">
    <source>
        <dbReference type="EMBL" id="CAH7671848.1"/>
    </source>
</evidence>
<feature type="region of interest" description="Disordered" evidence="7">
    <location>
        <begin position="117"/>
        <end position="150"/>
    </location>
</feature>
<organism evidence="9 10">
    <name type="scientific">Phakopsora pachyrhizi</name>
    <name type="common">Asian soybean rust disease fungus</name>
    <dbReference type="NCBI Taxonomy" id="170000"/>
    <lineage>
        <taxon>Eukaryota</taxon>
        <taxon>Fungi</taxon>
        <taxon>Dikarya</taxon>
        <taxon>Basidiomycota</taxon>
        <taxon>Pucciniomycotina</taxon>
        <taxon>Pucciniomycetes</taxon>
        <taxon>Pucciniales</taxon>
        <taxon>Phakopsoraceae</taxon>
        <taxon>Phakopsora</taxon>
    </lineage>
</organism>
<dbReference type="PANTHER" id="PTHR47338:SF29">
    <property type="entry name" value="ZN(2)-C6 FUNGAL-TYPE DOMAIN-CONTAINING PROTEIN"/>
    <property type="match status" value="1"/>
</dbReference>
<dbReference type="Gene3D" id="4.10.240.10">
    <property type="entry name" value="Zn(2)-C6 fungal-type DNA-binding domain"/>
    <property type="match status" value="1"/>
</dbReference>
<feature type="compositionally biased region" description="Polar residues" evidence="7">
    <location>
        <begin position="140"/>
        <end position="150"/>
    </location>
</feature>
<gene>
    <name evidence="9" type="ORF">PPACK8108_LOCUS6679</name>
</gene>
<dbReference type="GO" id="GO:0003677">
    <property type="term" value="F:DNA binding"/>
    <property type="evidence" value="ECO:0007669"/>
    <property type="project" value="InterPro"/>
</dbReference>
<sequence length="701" mass="79202">MDPHQNRKFNTLHRNKACLSCRARKTKCDAVKPVCSSCKRLGQSQPIECKYDQPPKWLSDVVSSSQSKEKKKLAELKSKLESLQSKFRQLKLDRSVQEHNYRQLKSFNHLIATNENQSDGLNLSNTKSSNTSHIMHSPESDLTNPSLNETSCSIENSRNSFYQNPDYLSSGPSCSKPIEPQPLSLKQDIQVFQGSLTSPVFAPSTTQTFDPQMAKNELSPLSSNNSLHSSLTLSNEISMASTVVKNRAPGTVTQHHLPSIAICQVLIRAYINKPLCPFNLIEPVEIFRRVESGYFHPSFPAFGLIHSLCAVGAQYVSQAELQQHYHQITEPIEQYHVRWAEFFLEKEMREYNFCNPKDGNRLIEIGQGFIVCSQHYSIKGLPLMMWKNLGCGIKICTALGLDREDQVEDAIPVDENMMIMWPDGVCNFGCSRTQEEYHYRTLLWWYTYCCERMCSSVSGFGVTVSESDASDKWICCSSQGRPDRFKHDLKSEEFFVNHDKPESEFDDEGDGNEGSRGALQLLIKAAILLGRVCSTVYRRSNISKPIKESEQEKEALSNLLMKFYHSFPGVYKKAFKFKFRGGLNSCLLSAHALVHSCLIALHEDEVRTIDLEDRDMKICTDSTRVILNWFQAVTHQNIDIGDLLCSNPTLGHALGVALRTHCKLIAFNETLGNYKAGESLRLELDGMLDTLKACRKLPMGG</sequence>
<feature type="coiled-coil region" evidence="6">
    <location>
        <begin position="66"/>
        <end position="93"/>
    </location>
</feature>
<dbReference type="CDD" id="cd12148">
    <property type="entry name" value="fungal_TF_MHR"/>
    <property type="match status" value="1"/>
</dbReference>
<evidence type="ECO:0000256" key="1">
    <source>
        <dbReference type="ARBA" id="ARBA00004123"/>
    </source>
</evidence>